<feature type="transmembrane region" description="Helical" evidence="2">
    <location>
        <begin position="12"/>
        <end position="33"/>
    </location>
</feature>
<keyword evidence="2" id="KW-0472">Membrane</keyword>
<keyword evidence="3" id="KW-0378">Hydrolase</keyword>
<dbReference type="EMBL" id="JAFLWI010000024">
    <property type="protein sequence ID" value="MBO0483037.1"/>
    <property type="molecule type" value="Genomic_DNA"/>
</dbReference>
<keyword evidence="2" id="KW-1133">Transmembrane helix</keyword>
<dbReference type="InterPro" id="IPR001733">
    <property type="entry name" value="Peptidase_S26B"/>
</dbReference>
<reference evidence="3 4" key="1">
    <citation type="submission" date="2021-03" db="EMBL/GenBank/DDBJ databases">
        <title>Enterococcal diversity collection.</title>
        <authorList>
            <person name="Gilmore M.S."/>
            <person name="Schwartzman J."/>
            <person name="Van Tyne D."/>
            <person name="Martin M."/>
            <person name="Earl A.M."/>
            <person name="Manson A.L."/>
            <person name="Straub T."/>
            <person name="Salamzade R."/>
            <person name="Saavedra J."/>
            <person name="Lebreton F."/>
            <person name="Prichula J."/>
            <person name="Schaufler K."/>
            <person name="Gaca A."/>
            <person name="Sgardioli B."/>
            <person name="Wagenaar J."/>
            <person name="Strong T."/>
        </authorList>
    </citation>
    <scope>NUCLEOTIDE SEQUENCE [LARGE SCALE GENOMIC DNA]</scope>
    <source>
        <strain evidence="3 4">MSG2901</strain>
    </source>
</reference>
<dbReference type="Proteomes" id="UP000664832">
    <property type="component" value="Unassembled WGS sequence"/>
</dbReference>
<keyword evidence="4" id="KW-1185">Reference proteome</keyword>
<accession>A0ABS3I2W2</accession>
<dbReference type="EC" id="3.4.21.89" evidence="1"/>
<proteinExistence type="predicted"/>
<protein>
    <recommendedName>
        <fullName evidence="1">Signal peptidase I</fullName>
        <ecNumber evidence="1">3.4.21.89</ecNumber>
    </recommendedName>
</protein>
<comment type="caution">
    <text evidence="3">The sequence shown here is derived from an EMBL/GenBank/DDBJ whole genome shotgun (WGS) entry which is preliminary data.</text>
</comment>
<dbReference type="GO" id="GO:0009003">
    <property type="term" value="F:signal peptidase activity"/>
    <property type="evidence" value="ECO:0007669"/>
    <property type="project" value="UniProtKB-EC"/>
</dbReference>
<name>A0ABS3I2W2_9ENTE</name>
<organism evidence="3 4">
    <name type="scientific">Candidatus Enterococcus courvalinii</name>
    <dbReference type="NCBI Taxonomy" id="2815329"/>
    <lineage>
        <taxon>Bacteria</taxon>
        <taxon>Bacillati</taxon>
        <taxon>Bacillota</taxon>
        <taxon>Bacilli</taxon>
        <taxon>Lactobacillales</taxon>
        <taxon>Enterococcaceae</taxon>
        <taxon>Enterococcus</taxon>
    </lineage>
</organism>
<evidence type="ECO:0000313" key="3">
    <source>
        <dbReference type="EMBL" id="MBO0483037.1"/>
    </source>
</evidence>
<feature type="transmembrane region" description="Helical" evidence="2">
    <location>
        <begin position="145"/>
        <end position="163"/>
    </location>
</feature>
<evidence type="ECO:0000313" key="4">
    <source>
        <dbReference type="Proteomes" id="UP000664832"/>
    </source>
</evidence>
<gene>
    <name evidence="3" type="ORF">JZO71_11980</name>
</gene>
<keyword evidence="2" id="KW-0812">Transmembrane</keyword>
<evidence type="ECO:0000256" key="2">
    <source>
        <dbReference type="SAM" id="Phobius"/>
    </source>
</evidence>
<evidence type="ECO:0000256" key="1">
    <source>
        <dbReference type="NCBIfam" id="TIGR02228"/>
    </source>
</evidence>
<dbReference type="NCBIfam" id="TIGR02228">
    <property type="entry name" value="sigpep_I_arch"/>
    <property type="match status" value="1"/>
</dbReference>
<sequence>MGWKTVPFNKKITLVGSIILILFLAIILCVVLLPHLLGLTPQIIDDKDMAPLYSNGSVVYVRPQNAEDILVGDVITYYENSGERVKTRRVIAVGDNQEYFYTKADTQTQVESGRIKPRSVIGKPVFQIPYIGALLSKDSFSKMNFLFWSVAICLTAATTWNTIDEFRKKKNCRII</sequence>